<organism evidence="3 4">
    <name type="scientific">Capsaspora owczarzaki (strain ATCC 30864)</name>
    <dbReference type="NCBI Taxonomy" id="595528"/>
    <lineage>
        <taxon>Eukaryota</taxon>
        <taxon>Filasterea</taxon>
        <taxon>Capsaspora</taxon>
    </lineage>
</organism>
<protein>
    <submittedName>
        <fullName evidence="3">Uncharacterized protein</fullName>
    </submittedName>
</protein>
<accession>A0A0D2X3B8</accession>
<keyword evidence="2" id="KW-0472">Membrane</keyword>
<evidence type="ECO:0000256" key="1">
    <source>
        <dbReference type="ARBA" id="ARBA00006768"/>
    </source>
</evidence>
<dbReference type="InterPro" id="IPR008928">
    <property type="entry name" value="6-hairpin_glycosidase_sf"/>
</dbReference>
<reference evidence="3" key="2">
    <citation type="submission" date="2011-02" db="EMBL/GenBank/DDBJ databases">
        <title>The Genome Sequence of Capsaspora owczarzaki ATCC 30864.</title>
        <authorList>
            <consortium name="The Broad Institute Genome Sequencing Platform"/>
            <person name="Russ C."/>
            <person name="Cuomo C."/>
            <person name="Burger G."/>
            <person name="Gray M.W."/>
            <person name="Holland P.W.H."/>
            <person name="King N."/>
            <person name="Lang F.B.F."/>
            <person name="Roger A.J."/>
            <person name="Ruiz-Trillo I."/>
            <person name="Young S.K."/>
            <person name="Zeng Q."/>
            <person name="Gargeya S."/>
            <person name="Alvarado L."/>
            <person name="Berlin A."/>
            <person name="Chapman S.B."/>
            <person name="Chen Z."/>
            <person name="Freedman E."/>
            <person name="Gellesch M."/>
            <person name="Goldberg J."/>
            <person name="Griggs A."/>
            <person name="Gujja S."/>
            <person name="Heilman E."/>
            <person name="Heiman D."/>
            <person name="Howarth C."/>
            <person name="Mehta T."/>
            <person name="Neiman D."/>
            <person name="Pearson M."/>
            <person name="Roberts A."/>
            <person name="Saif S."/>
            <person name="Shea T."/>
            <person name="Shenoy N."/>
            <person name="Sisk P."/>
            <person name="Stolte C."/>
            <person name="Sykes S."/>
            <person name="White J."/>
            <person name="Yandava C."/>
            <person name="Haas B."/>
            <person name="Nusbaum C."/>
            <person name="Birren B."/>
        </authorList>
    </citation>
    <scope>NUCLEOTIDE SEQUENCE</scope>
    <source>
        <strain evidence="3">ATCC 30864</strain>
    </source>
</reference>
<evidence type="ECO:0000256" key="2">
    <source>
        <dbReference type="SAM" id="Phobius"/>
    </source>
</evidence>
<name>A0A0D2X3B8_CAPO3</name>
<dbReference type="GO" id="GO:0004553">
    <property type="term" value="F:hydrolase activity, hydrolyzing O-glycosyl compounds"/>
    <property type="evidence" value="ECO:0007669"/>
    <property type="project" value="TreeGrafter"/>
</dbReference>
<keyword evidence="2" id="KW-0812">Transmembrane</keyword>
<evidence type="ECO:0000313" key="3">
    <source>
        <dbReference type="EMBL" id="KJE94034.1"/>
    </source>
</evidence>
<dbReference type="Gene3D" id="1.50.10.10">
    <property type="match status" value="1"/>
</dbReference>
<dbReference type="InterPro" id="IPR012341">
    <property type="entry name" value="6hp_glycosidase-like_sf"/>
</dbReference>
<feature type="transmembrane region" description="Helical" evidence="2">
    <location>
        <begin position="797"/>
        <end position="817"/>
    </location>
</feature>
<comment type="similarity">
    <text evidence="1">Belongs to the glycosyl hydrolase 65 family.</text>
</comment>
<dbReference type="OrthoDB" id="200349at2759"/>
<dbReference type="SUPFAM" id="SSF48208">
    <property type="entry name" value="Six-hairpin glycosidases"/>
    <property type="match status" value="1"/>
</dbReference>
<keyword evidence="4" id="KW-1185">Reference proteome</keyword>
<evidence type="ECO:0000313" key="4">
    <source>
        <dbReference type="Proteomes" id="UP000008743"/>
    </source>
</evidence>
<gene>
    <name evidence="3" type="ORF">CAOG_004734</name>
</gene>
<proteinExistence type="inferred from homology"/>
<sequence length="833" mass="89169">MRADSIPVSVVQLPPSNIDHEDLAAPAMVSWLPLLNSDNDDDDDGGRRMLKTTILGYLVVTAPSEAQSFTFTELAATDEIPPSALAWSGLGATTVMVIARLQSATFSIVTAATIVASSVQVLPSSSRQLQVLQWMGRVQQSETTGSADLNAPDARQVLEDLKQSVFSTPAQHRLLYALHRSAVSNPFSSNAIQLLGSVSHLNHAIQLALYTIASSVGSGELLSEFGVGSSPIAHECNEGLVSQDMERWLMLALLPFESGAATVRQLLEFRASQLQTARNAAKSALPSAAAPGAKYPTFGGPSGADEASVDANLMELGAMDVDSTSFVALAVEQFDYAKHDPRWVASVGQPMAQSCAEFGRAKLVGMEFSGKTVRTTRAALAERSFDVRRGSHSPTAIYPAQRAVDHDLLTNGLVQRSLRYSGANLARKPVTAEYGAQLQSEADSVALPFAKTDADEKSLQQAYVTEAIAQRDASTPANLAYSWTRTRNAHYPRHVVFPSVSKAGVTPYNPASALALGFPVMHPMPLSVRRNDLAQFTSFVKFLPLDSGLPTDHALAAIAGFEVGDAPRTSFHLHQLLRSVSDHEQAWLQYPRFYSTEMRGLQCVHSLSAAGAMLQVILYGSLGLRYLPTGVRLRPVLPSEDATGLSFRDLKYGSCSFNIFIHSRQVVVVANPARCREKPLLAATIGEAETLAFNPLPLSAPIGSTIVLAFSSDDGKAAAVLARSISVDDSAQLAPHDTDAQLAVDGALTPHGFQPADATNSLALDDDDEERGSDGQSALHVPLDAIMHKHGGIPDGLTAVIVISIIVFHVLLFQLIYREFCRASSATARRRGS</sequence>
<dbReference type="PANTHER" id="PTHR11051:SF8">
    <property type="entry name" value="PROTEIN-GLUCOSYLGALACTOSYLHYDROXYLYSINE GLUCOSIDASE"/>
    <property type="match status" value="1"/>
</dbReference>
<dbReference type="InParanoid" id="A0A0D2X3B8"/>
<dbReference type="EMBL" id="KE346366">
    <property type="protein sequence ID" value="KJE94035.1"/>
    <property type="molecule type" value="Genomic_DNA"/>
</dbReference>
<dbReference type="EMBL" id="KE346366">
    <property type="protein sequence ID" value="KJE94034.1"/>
    <property type="molecule type" value="Genomic_DNA"/>
</dbReference>
<dbReference type="GO" id="GO:0005975">
    <property type="term" value="P:carbohydrate metabolic process"/>
    <property type="evidence" value="ECO:0007669"/>
    <property type="project" value="InterPro"/>
</dbReference>
<reference evidence="4" key="1">
    <citation type="submission" date="2011-02" db="EMBL/GenBank/DDBJ databases">
        <title>The Genome Sequence of Capsaspora owczarzaki ATCC 30864.</title>
        <authorList>
            <person name="Russ C."/>
            <person name="Cuomo C."/>
            <person name="Burger G."/>
            <person name="Gray M.W."/>
            <person name="Holland P.W.H."/>
            <person name="King N."/>
            <person name="Lang F.B.F."/>
            <person name="Roger A.J."/>
            <person name="Ruiz-Trillo I."/>
            <person name="Young S.K."/>
            <person name="Zeng Q."/>
            <person name="Gargeya S."/>
            <person name="Alvarado L."/>
            <person name="Berlin A."/>
            <person name="Chapman S.B."/>
            <person name="Chen Z."/>
            <person name="Freedman E."/>
            <person name="Gellesch M."/>
            <person name="Goldberg J."/>
            <person name="Griggs A."/>
            <person name="Gujja S."/>
            <person name="Heilman E."/>
            <person name="Heiman D."/>
            <person name="Howarth C."/>
            <person name="Mehta T."/>
            <person name="Neiman D."/>
            <person name="Pearson M."/>
            <person name="Roberts A."/>
            <person name="Saif S."/>
            <person name="Shea T."/>
            <person name="Shenoy N."/>
            <person name="Sisk P."/>
            <person name="Stolte C."/>
            <person name="Sykes S."/>
            <person name="White J."/>
            <person name="Yandava C."/>
            <person name="Haas B."/>
            <person name="Nusbaum C."/>
            <person name="Birren B."/>
        </authorList>
    </citation>
    <scope>NUCLEOTIDE SEQUENCE</scope>
    <source>
        <strain evidence="4">ATCC 30864</strain>
    </source>
</reference>
<dbReference type="PANTHER" id="PTHR11051">
    <property type="entry name" value="GLYCOSYL HYDROLASE-RELATED"/>
    <property type="match status" value="1"/>
</dbReference>
<keyword evidence="2" id="KW-1133">Transmembrane helix</keyword>
<dbReference type="STRING" id="595528.A0A0D2X3B8"/>
<dbReference type="Proteomes" id="UP000008743">
    <property type="component" value="Unassembled WGS sequence"/>
</dbReference>
<dbReference type="AlphaFoldDB" id="A0A0D2X3B8"/>